<proteinExistence type="predicted"/>
<feature type="transmembrane region" description="Helical" evidence="6">
    <location>
        <begin position="26"/>
        <end position="48"/>
    </location>
</feature>
<dbReference type="GO" id="GO:0005886">
    <property type="term" value="C:plasma membrane"/>
    <property type="evidence" value="ECO:0007669"/>
    <property type="project" value="UniProtKB-SubCell"/>
</dbReference>
<gene>
    <name evidence="8" type="ORF">Csp1_08500</name>
</gene>
<comment type="subcellular location">
    <subcellularLocation>
        <location evidence="1">Cell membrane</location>
        <topology evidence="1">Multi-pass membrane protein</topology>
    </subcellularLocation>
</comment>
<dbReference type="InterPro" id="IPR051791">
    <property type="entry name" value="Pra-immunoreactive"/>
</dbReference>
<dbReference type="STRING" id="1737425.GCA_900049755_00440"/>
<feature type="transmembrane region" description="Helical" evidence="6">
    <location>
        <begin position="131"/>
        <end position="156"/>
    </location>
</feature>
<keyword evidence="5 6" id="KW-0472">Membrane</keyword>
<dbReference type="KEGG" id="cpre:Csp1_08500"/>
<evidence type="ECO:0000256" key="3">
    <source>
        <dbReference type="ARBA" id="ARBA00022692"/>
    </source>
</evidence>
<evidence type="ECO:0000256" key="6">
    <source>
        <dbReference type="SAM" id="Phobius"/>
    </source>
</evidence>
<name>A0A2Z3YN78_9CORY</name>
<dbReference type="PANTHER" id="PTHR36115">
    <property type="entry name" value="PROLINE-RICH ANTIGEN HOMOLOG-RELATED"/>
    <property type="match status" value="1"/>
</dbReference>
<keyword evidence="3 6" id="KW-0812">Transmembrane</keyword>
<dbReference type="PANTHER" id="PTHR36115:SF4">
    <property type="entry name" value="MEMBRANE PROTEIN"/>
    <property type="match status" value="1"/>
</dbReference>
<evidence type="ECO:0000256" key="2">
    <source>
        <dbReference type="ARBA" id="ARBA00022475"/>
    </source>
</evidence>
<keyword evidence="4 6" id="KW-1133">Transmembrane helix</keyword>
<keyword evidence="2" id="KW-1003">Cell membrane</keyword>
<evidence type="ECO:0000259" key="7">
    <source>
        <dbReference type="Pfam" id="PF06271"/>
    </source>
</evidence>
<dbReference type="OrthoDB" id="4412989at2"/>
<evidence type="ECO:0000313" key="9">
    <source>
        <dbReference type="Proteomes" id="UP000247696"/>
    </source>
</evidence>
<evidence type="ECO:0000313" key="8">
    <source>
        <dbReference type="EMBL" id="AWT25658.1"/>
    </source>
</evidence>
<dbReference type="EMBL" id="CP024988">
    <property type="protein sequence ID" value="AWT25658.1"/>
    <property type="molecule type" value="Genomic_DNA"/>
</dbReference>
<accession>A0A2Z3YN78</accession>
<organism evidence="8 9">
    <name type="scientific">Corynebacterium provencense</name>
    <dbReference type="NCBI Taxonomy" id="1737425"/>
    <lineage>
        <taxon>Bacteria</taxon>
        <taxon>Bacillati</taxon>
        <taxon>Actinomycetota</taxon>
        <taxon>Actinomycetes</taxon>
        <taxon>Mycobacteriales</taxon>
        <taxon>Corynebacteriaceae</taxon>
        <taxon>Corynebacterium</taxon>
    </lineage>
</organism>
<dbReference type="Pfam" id="PF06271">
    <property type="entry name" value="RDD"/>
    <property type="match status" value="1"/>
</dbReference>
<dbReference type="InterPro" id="IPR010432">
    <property type="entry name" value="RDD"/>
</dbReference>
<feature type="transmembrane region" description="Helical" evidence="6">
    <location>
        <begin position="77"/>
        <end position="94"/>
    </location>
</feature>
<sequence length="182" mass="20136">MSYPYPPMPPAGYPVVSPYPGPGARLAAYVIDSIVVGFLGAVVGFFLVRDDVVRWFDEIEAWNPETSPAPEPDMSDLYILSAVTLLIWFAYRIIMETSRGQTLGKMALKMKVVDFDGRTPDSGASFLRNSWYLVNFLAGTVPLLGTLVSFGIYIALGTTISRSPYNQSFADRWGKTYVVSTR</sequence>
<feature type="domain" description="RDD" evidence="7">
    <location>
        <begin position="19"/>
        <end position="174"/>
    </location>
</feature>
<reference evidence="9" key="1">
    <citation type="submission" date="2017-11" db="EMBL/GenBank/DDBJ databases">
        <title>Otitis media/interna in a cat caused by the recently described species Corynebacterium provencense.</title>
        <authorList>
            <person name="Kittl S."/>
            <person name="Brodard I."/>
            <person name="Rychener L."/>
            <person name="Jores J."/>
            <person name="Roosje P."/>
            <person name="Gobeli Brawand S."/>
        </authorList>
    </citation>
    <scope>NUCLEOTIDE SEQUENCE [LARGE SCALE GENOMIC DNA]</scope>
    <source>
        <strain evidence="9">17KM38</strain>
    </source>
</reference>
<evidence type="ECO:0000256" key="5">
    <source>
        <dbReference type="ARBA" id="ARBA00023136"/>
    </source>
</evidence>
<evidence type="ECO:0000256" key="4">
    <source>
        <dbReference type="ARBA" id="ARBA00022989"/>
    </source>
</evidence>
<protein>
    <recommendedName>
        <fullName evidence="7">RDD domain-containing protein</fullName>
    </recommendedName>
</protein>
<keyword evidence="9" id="KW-1185">Reference proteome</keyword>
<evidence type="ECO:0000256" key="1">
    <source>
        <dbReference type="ARBA" id="ARBA00004651"/>
    </source>
</evidence>
<dbReference type="AlphaFoldDB" id="A0A2Z3YN78"/>
<dbReference type="Proteomes" id="UP000247696">
    <property type="component" value="Chromosome"/>
</dbReference>